<gene>
    <name evidence="1" type="ORF">HBH26_11345</name>
</gene>
<comment type="caution">
    <text evidence="1">The sequence shown here is derived from an EMBL/GenBank/DDBJ whole genome shotgun (WGS) entry which is preliminary data.</text>
</comment>
<dbReference type="PROSITE" id="PS51318">
    <property type="entry name" value="TAT"/>
    <property type="match status" value="1"/>
</dbReference>
<evidence type="ECO:0000313" key="1">
    <source>
        <dbReference type="EMBL" id="NJR79179.1"/>
    </source>
</evidence>
<dbReference type="InterPro" id="IPR006311">
    <property type="entry name" value="TAT_signal"/>
</dbReference>
<dbReference type="Proteomes" id="UP000732399">
    <property type="component" value="Unassembled WGS sequence"/>
</dbReference>
<dbReference type="PANTHER" id="PTHR38477:SF1">
    <property type="entry name" value="MUREIN L,D-TRANSPEPTIDASE CATALYTIC DOMAIN FAMILY PROTEIN"/>
    <property type="match status" value="1"/>
</dbReference>
<dbReference type="PANTHER" id="PTHR38477">
    <property type="entry name" value="HYPOTHETICAL EXPORTED PROTEIN"/>
    <property type="match status" value="1"/>
</dbReference>
<protein>
    <submittedName>
        <fullName evidence="1">Murein L,D-transpeptidase catalytic domain family protein</fullName>
    </submittedName>
</protein>
<organism evidence="1 2">
    <name type="scientific">Sphingomonas corticis</name>
    <dbReference type="NCBI Taxonomy" id="2722791"/>
    <lineage>
        <taxon>Bacteria</taxon>
        <taxon>Pseudomonadati</taxon>
        <taxon>Pseudomonadota</taxon>
        <taxon>Alphaproteobacteria</taxon>
        <taxon>Sphingomonadales</taxon>
        <taxon>Sphingomonadaceae</taxon>
        <taxon>Sphingomonas</taxon>
    </lineage>
</organism>
<dbReference type="InterPro" id="IPR032676">
    <property type="entry name" value="YkuD_2"/>
</dbReference>
<proteinExistence type="predicted"/>
<dbReference type="Pfam" id="PF13645">
    <property type="entry name" value="YkuD_2"/>
    <property type="match status" value="1"/>
</dbReference>
<evidence type="ECO:0000313" key="2">
    <source>
        <dbReference type="Proteomes" id="UP000732399"/>
    </source>
</evidence>
<dbReference type="EMBL" id="JAAVJH010000006">
    <property type="protein sequence ID" value="NJR79179.1"/>
    <property type="molecule type" value="Genomic_DNA"/>
</dbReference>
<sequence length="240" mass="26060">MQNDRDEALPSRRALLKNGGLFASMLMLPGAVSASMREGKPESLLPKDFHRPVAAAPARAMATAPRDLSPRGVDPALFRRAMAAMEKHGHRIAQHDRIAVADFSLSSSRKRFHLINLHDGSVVSKLVSHGSGSDPAHSGYLQRFSNVDGSNASCEGAFTTANYYYGKHGRSQKLIGLDRTNDNALSRAIVVHAAWYANPDMISRLGMLGRSQGCFAVGEDELAEVFERLGPGRMIYADKA</sequence>
<accession>A0ABX1CNX1</accession>
<name>A0ABX1CNX1_9SPHN</name>
<keyword evidence="2" id="KW-1185">Reference proteome</keyword>
<dbReference type="RefSeq" id="WP_168134735.1">
    <property type="nucleotide sequence ID" value="NZ_JAAVJH010000006.1"/>
</dbReference>
<reference evidence="1 2" key="1">
    <citation type="submission" date="2020-03" db="EMBL/GenBank/DDBJ databases">
        <authorList>
            <person name="Wang L."/>
            <person name="He N."/>
            <person name="Li Y."/>
            <person name="Fang Y."/>
            <person name="Zhang F."/>
        </authorList>
    </citation>
    <scope>NUCLEOTIDE SEQUENCE [LARGE SCALE GENOMIC DNA]</scope>
    <source>
        <strain evidence="1 2">36D10-4-7</strain>
    </source>
</reference>